<dbReference type="OrthoDB" id="1932312at2759"/>
<dbReference type="InterPro" id="IPR001680">
    <property type="entry name" value="WD40_rpt"/>
</dbReference>
<dbReference type="InterPro" id="IPR015943">
    <property type="entry name" value="WD40/YVTN_repeat-like_dom_sf"/>
</dbReference>
<dbReference type="PROSITE" id="PS50294">
    <property type="entry name" value="WD_REPEATS_REGION"/>
    <property type="match status" value="2"/>
</dbReference>
<evidence type="ECO:0000313" key="5">
    <source>
        <dbReference type="EMBL" id="CAG8456049.1"/>
    </source>
</evidence>
<feature type="compositionally biased region" description="Basic and acidic residues" evidence="4">
    <location>
        <begin position="221"/>
        <end position="232"/>
    </location>
</feature>
<dbReference type="Proteomes" id="UP000789831">
    <property type="component" value="Unassembled WGS sequence"/>
</dbReference>
<feature type="repeat" description="WD" evidence="3">
    <location>
        <begin position="395"/>
        <end position="427"/>
    </location>
</feature>
<dbReference type="AlphaFoldDB" id="A0A9N8VNI6"/>
<feature type="repeat" description="WD" evidence="3">
    <location>
        <begin position="322"/>
        <end position="363"/>
    </location>
</feature>
<keyword evidence="2" id="KW-0677">Repeat</keyword>
<dbReference type="PANTHER" id="PTHR14221">
    <property type="entry name" value="WD REPEAT DOMAIN 44"/>
    <property type="match status" value="1"/>
</dbReference>
<gene>
    <name evidence="5" type="ORF">AGERDE_LOCUS2002</name>
</gene>
<dbReference type="InterPro" id="IPR036322">
    <property type="entry name" value="WD40_repeat_dom_sf"/>
</dbReference>
<dbReference type="InterPro" id="IPR040324">
    <property type="entry name" value="WDR44/Dgr2"/>
</dbReference>
<dbReference type="EMBL" id="CAJVPL010000155">
    <property type="protein sequence ID" value="CAG8456049.1"/>
    <property type="molecule type" value="Genomic_DNA"/>
</dbReference>
<dbReference type="SMART" id="SM00320">
    <property type="entry name" value="WD40"/>
    <property type="match status" value="7"/>
</dbReference>
<evidence type="ECO:0000256" key="1">
    <source>
        <dbReference type="ARBA" id="ARBA00022574"/>
    </source>
</evidence>
<evidence type="ECO:0000256" key="4">
    <source>
        <dbReference type="SAM" id="MobiDB-lite"/>
    </source>
</evidence>
<dbReference type="Pfam" id="PF00400">
    <property type="entry name" value="WD40"/>
    <property type="match status" value="4"/>
</dbReference>
<sequence length="817" mass="91060">MSFINNDSDSDTFVDAEDTFYDSNGRPMEFRYSAAVVSSKIRDENGEKFLLERKKPIKARIPVIPEISVTDTSLGDGDSTSVLLPSEPELEPEEEKIIEKEVVISTKRIEKKDISSITRAQNHNHTEQQVIAGNEPEVTVYIKDLDTGKNIPVTDIEEELKKSNKNSIDPLSLHILKRTGTDSEINSPVDDDATLQGSGNWDGLVKTNLKMGNEPESYSDGEPRRIDKENGKSHRRPKSFLNRLKKRTTRNDKIDNEEEGDENAVTGNTAPVFESQSEYEQTQPRYIKVRTRYKDVKEFDRLFLAQELSSPLSSKAPQFDQSEEDGGAIWTMKFSKDGKFLATGGKDWIVRVWAVISSDEEREHFLEGSGTSVYEGQSGSKLGAPVFRDKPMYEYVGHQADVLDLSWSKNNFLLSSSMDKTVRLWHITRKECLCCFQHTDFVTAIAFHPKDDRFFLSGSLDCKLRLWNIPEKKVAHWNELTDSHLVTAVGFTVDGKIAVAGSFTGLCLFYETDGLVYNTQIHVRSSRGRNSKGKKITGIEAIPGTLPGQDKLLISSNDSRIRLYNMRDKSLECKYKGLENTCSQIRATFSDDGRFIICGSEDRHVYVWNTDQSSLNSTNGAGGGKWLKKDKCGFEAFEAHSHIVTVAIFAPTRTKQLIAMTGDPIFARTLNVDANGNAIPPTSQTYPDGNIIVCADQTGSIKIFRNDSSYYPKKDLDSISTRSTRSWNSSLGGFLSRTSRRRRLSDVSSLYSISTSSALSVDAATHEAPSGDEEMQCDGCGSTEFRAFFAKTLTEGKSAQKSTLVCANCGKMGVIAD</sequence>
<keyword evidence="6" id="KW-1185">Reference proteome</keyword>
<accession>A0A9N8VNI6</accession>
<evidence type="ECO:0000256" key="2">
    <source>
        <dbReference type="ARBA" id="ARBA00022737"/>
    </source>
</evidence>
<feature type="compositionally biased region" description="Basic residues" evidence="4">
    <location>
        <begin position="233"/>
        <end position="248"/>
    </location>
</feature>
<comment type="caution">
    <text evidence="5">The sequence shown here is derived from an EMBL/GenBank/DDBJ whole genome shotgun (WGS) entry which is preliminary data.</text>
</comment>
<protein>
    <submittedName>
        <fullName evidence="5">7089_t:CDS:1</fullName>
    </submittedName>
</protein>
<dbReference type="PANTHER" id="PTHR14221:SF0">
    <property type="entry name" value="WD REPEAT-CONTAINING PROTEIN 44"/>
    <property type="match status" value="1"/>
</dbReference>
<dbReference type="PROSITE" id="PS50082">
    <property type="entry name" value="WD_REPEATS_2"/>
    <property type="match status" value="4"/>
</dbReference>
<dbReference type="Gene3D" id="2.130.10.10">
    <property type="entry name" value="YVTN repeat-like/Quinoprotein amine dehydrogenase"/>
    <property type="match status" value="1"/>
</dbReference>
<evidence type="ECO:0000256" key="3">
    <source>
        <dbReference type="PROSITE-ProRule" id="PRU00221"/>
    </source>
</evidence>
<keyword evidence="1 3" id="KW-0853">WD repeat</keyword>
<dbReference type="SUPFAM" id="SSF50978">
    <property type="entry name" value="WD40 repeat-like"/>
    <property type="match status" value="2"/>
</dbReference>
<feature type="repeat" description="WD" evidence="3">
    <location>
        <begin position="589"/>
        <end position="618"/>
    </location>
</feature>
<proteinExistence type="predicted"/>
<feature type="repeat" description="WD" evidence="3">
    <location>
        <begin position="435"/>
        <end position="469"/>
    </location>
</feature>
<reference evidence="5" key="1">
    <citation type="submission" date="2021-06" db="EMBL/GenBank/DDBJ databases">
        <authorList>
            <person name="Kallberg Y."/>
            <person name="Tangrot J."/>
            <person name="Rosling A."/>
        </authorList>
    </citation>
    <scope>NUCLEOTIDE SEQUENCE</scope>
    <source>
        <strain evidence="5">MT106</strain>
    </source>
</reference>
<organism evidence="5 6">
    <name type="scientific">Ambispora gerdemannii</name>
    <dbReference type="NCBI Taxonomy" id="144530"/>
    <lineage>
        <taxon>Eukaryota</taxon>
        <taxon>Fungi</taxon>
        <taxon>Fungi incertae sedis</taxon>
        <taxon>Mucoromycota</taxon>
        <taxon>Glomeromycotina</taxon>
        <taxon>Glomeromycetes</taxon>
        <taxon>Archaeosporales</taxon>
        <taxon>Ambisporaceae</taxon>
        <taxon>Ambispora</taxon>
    </lineage>
</organism>
<feature type="region of interest" description="Disordered" evidence="4">
    <location>
        <begin position="208"/>
        <end position="267"/>
    </location>
</feature>
<evidence type="ECO:0000313" key="6">
    <source>
        <dbReference type="Proteomes" id="UP000789831"/>
    </source>
</evidence>
<name>A0A9N8VNI6_9GLOM</name>